<keyword evidence="2" id="KW-0812">Transmembrane</keyword>
<dbReference type="Proteomes" id="UP000481861">
    <property type="component" value="Unassembled WGS sequence"/>
</dbReference>
<protein>
    <submittedName>
        <fullName evidence="3">Uncharacterized protein</fullName>
    </submittedName>
</protein>
<dbReference type="EMBL" id="JAADJZ010000013">
    <property type="protein sequence ID" value="KAF2870811.1"/>
    <property type="molecule type" value="Genomic_DNA"/>
</dbReference>
<evidence type="ECO:0000256" key="2">
    <source>
        <dbReference type="SAM" id="Phobius"/>
    </source>
</evidence>
<dbReference type="OrthoDB" id="3938460at2759"/>
<keyword evidence="2" id="KW-1133">Transmembrane helix</keyword>
<dbReference type="AlphaFoldDB" id="A0A7C8I8I5"/>
<feature type="transmembrane region" description="Helical" evidence="2">
    <location>
        <begin position="287"/>
        <end position="308"/>
    </location>
</feature>
<sequence>MDEKGFLIGVLGRSERVFCRQQWDKKEVRVALQDSSHGSTLPTSLILQSANSRRHGWLTLKLEITTVSSPHLHLDEQRVREKALKKRDNKTFVVMAIIRVSVLAILVVAYPLPLKYRRLFRAAQAAKPESLFSWKNFRTKPRRNEYSTSLQDTDCRWDPSFTWTKTRFQNYPRRVKMQCSSAKNNQAICTSGYDPDSDPRAPWNNTDEWSQGVGVLDMTTVTLKDRYEGSTPPYTAPDIVRRAIENKQQVHLDYTSQEVKNIFENFNSDIPTDSKPADTKANTNTTLIIAIVIPISAIIIIIAMRIALCLRHRRRKQGPQRMRITYSWTSWSIQWNKLCRKKSPGADDPVSHPLGDLVEGERGTQHNNGGRGNQFAGPIGTVFNVLISYTGRKEPARD</sequence>
<keyword evidence="2" id="KW-0472">Membrane</keyword>
<feature type="region of interest" description="Disordered" evidence="1">
    <location>
        <begin position="342"/>
        <end position="373"/>
    </location>
</feature>
<evidence type="ECO:0000313" key="3">
    <source>
        <dbReference type="EMBL" id="KAF2870811.1"/>
    </source>
</evidence>
<name>A0A7C8I8I5_9PLEO</name>
<proteinExistence type="predicted"/>
<evidence type="ECO:0000313" key="4">
    <source>
        <dbReference type="Proteomes" id="UP000481861"/>
    </source>
</evidence>
<accession>A0A7C8I8I5</accession>
<feature type="transmembrane region" description="Helical" evidence="2">
    <location>
        <begin position="92"/>
        <end position="112"/>
    </location>
</feature>
<evidence type="ECO:0000256" key="1">
    <source>
        <dbReference type="SAM" id="MobiDB-lite"/>
    </source>
</evidence>
<comment type="caution">
    <text evidence="3">The sequence shown here is derived from an EMBL/GenBank/DDBJ whole genome shotgun (WGS) entry which is preliminary data.</text>
</comment>
<organism evidence="3 4">
    <name type="scientific">Massariosphaeria phaeospora</name>
    <dbReference type="NCBI Taxonomy" id="100035"/>
    <lineage>
        <taxon>Eukaryota</taxon>
        <taxon>Fungi</taxon>
        <taxon>Dikarya</taxon>
        <taxon>Ascomycota</taxon>
        <taxon>Pezizomycotina</taxon>
        <taxon>Dothideomycetes</taxon>
        <taxon>Pleosporomycetidae</taxon>
        <taxon>Pleosporales</taxon>
        <taxon>Pleosporales incertae sedis</taxon>
        <taxon>Massariosphaeria</taxon>
    </lineage>
</organism>
<keyword evidence="4" id="KW-1185">Reference proteome</keyword>
<reference evidence="3 4" key="1">
    <citation type="submission" date="2020-01" db="EMBL/GenBank/DDBJ databases">
        <authorList>
            <consortium name="DOE Joint Genome Institute"/>
            <person name="Haridas S."/>
            <person name="Albert R."/>
            <person name="Binder M."/>
            <person name="Bloem J."/>
            <person name="Labutti K."/>
            <person name="Salamov A."/>
            <person name="Andreopoulos B."/>
            <person name="Baker S.E."/>
            <person name="Barry K."/>
            <person name="Bills G."/>
            <person name="Bluhm B.H."/>
            <person name="Cannon C."/>
            <person name="Castanera R."/>
            <person name="Culley D.E."/>
            <person name="Daum C."/>
            <person name="Ezra D."/>
            <person name="Gonzalez J.B."/>
            <person name="Henrissat B."/>
            <person name="Kuo A."/>
            <person name="Liang C."/>
            <person name="Lipzen A."/>
            <person name="Lutzoni F."/>
            <person name="Magnuson J."/>
            <person name="Mondo S."/>
            <person name="Nolan M."/>
            <person name="Ohm R."/>
            <person name="Pangilinan J."/>
            <person name="Park H.-J.H."/>
            <person name="Ramirez L."/>
            <person name="Alfaro M."/>
            <person name="Sun H."/>
            <person name="Tritt A."/>
            <person name="Yoshinaga Y."/>
            <person name="Zwiers L.-H.L."/>
            <person name="Turgeon B.G."/>
            <person name="Goodwin S.B."/>
            <person name="Spatafora J.W."/>
            <person name="Crous P.W."/>
            <person name="Grigoriev I.V."/>
        </authorList>
    </citation>
    <scope>NUCLEOTIDE SEQUENCE [LARGE SCALE GENOMIC DNA]</scope>
    <source>
        <strain evidence="3 4">CBS 611.86</strain>
    </source>
</reference>
<gene>
    <name evidence="3" type="ORF">BDV95DRAFT_607937</name>
</gene>